<dbReference type="Gramene" id="evm.model.09.607">
    <property type="protein sequence ID" value="cds.evm.model.09.607"/>
    <property type="gene ID" value="evm.TU.09.607"/>
</dbReference>
<evidence type="ECO:0000313" key="1">
    <source>
        <dbReference type="EnsemblPlants" id="cds.evm.model.09.607"/>
    </source>
</evidence>
<proteinExistence type="predicted"/>
<dbReference type="AlphaFoldDB" id="A0A803QGT0"/>
<keyword evidence="2" id="KW-1185">Reference proteome</keyword>
<sequence length="90" mass="10048">MTWVCGWLCMDRAAGSCFGYWTVKVETNSGVRAREDGCWWSRLMQENGAAGWKRTIDDGGCAWKWFFGLAVRNGGGALAIPGRTWVVVRL</sequence>
<protein>
    <submittedName>
        <fullName evidence="1">Uncharacterized protein</fullName>
    </submittedName>
</protein>
<reference evidence="1" key="1">
    <citation type="submission" date="2018-11" db="EMBL/GenBank/DDBJ databases">
        <authorList>
            <person name="Grassa J C."/>
        </authorList>
    </citation>
    <scope>NUCLEOTIDE SEQUENCE [LARGE SCALE GENOMIC DNA]</scope>
</reference>
<name>A0A803QGT0_CANSA</name>
<dbReference type="Proteomes" id="UP000596661">
    <property type="component" value="Chromosome 9"/>
</dbReference>
<organism evidence="1 2">
    <name type="scientific">Cannabis sativa</name>
    <name type="common">Hemp</name>
    <name type="synonym">Marijuana</name>
    <dbReference type="NCBI Taxonomy" id="3483"/>
    <lineage>
        <taxon>Eukaryota</taxon>
        <taxon>Viridiplantae</taxon>
        <taxon>Streptophyta</taxon>
        <taxon>Embryophyta</taxon>
        <taxon>Tracheophyta</taxon>
        <taxon>Spermatophyta</taxon>
        <taxon>Magnoliopsida</taxon>
        <taxon>eudicotyledons</taxon>
        <taxon>Gunneridae</taxon>
        <taxon>Pentapetalae</taxon>
        <taxon>rosids</taxon>
        <taxon>fabids</taxon>
        <taxon>Rosales</taxon>
        <taxon>Cannabaceae</taxon>
        <taxon>Cannabis</taxon>
    </lineage>
</organism>
<dbReference type="EMBL" id="UZAU01000728">
    <property type="status" value="NOT_ANNOTATED_CDS"/>
    <property type="molecule type" value="Genomic_DNA"/>
</dbReference>
<dbReference type="EnsemblPlants" id="evm.model.09.607">
    <property type="protein sequence ID" value="cds.evm.model.09.607"/>
    <property type="gene ID" value="evm.TU.09.607"/>
</dbReference>
<accession>A0A803QGT0</accession>
<reference evidence="1" key="2">
    <citation type="submission" date="2021-03" db="UniProtKB">
        <authorList>
            <consortium name="EnsemblPlants"/>
        </authorList>
    </citation>
    <scope>IDENTIFICATION</scope>
</reference>
<evidence type="ECO:0000313" key="2">
    <source>
        <dbReference type="Proteomes" id="UP000596661"/>
    </source>
</evidence>